<reference evidence="2 3" key="1">
    <citation type="submission" date="2021-01" db="EMBL/GenBank/DDBJ databases">
        <title>Draft Genome Sequence and Polyhydroxyalkanoate Biosynthetic Potential of Jeongeupia naejangsanensis Type Strain DSM 24253.</title>
        <authorList>
            <person name="Turrini P."/>
            <person name="Artuso I."/>
            <person name="Lugli G.A."/>
            <person name="Frangipani E."/>
            <person name="Ventura M."/>
            <person name="Visca P."/>
        </authorList>
    </citation>
    <scope>NUCLEOTIDE SEQUENCE [LARGE SCALE GENOMIC DNA]</scope>
    <source>
        <strain evidence="2 3">DSM 24253</strain>
    </source>
</reference>
<accession>A0ABS2BS98</accession>
<keyword evidence="3" id="KW-1185">Reference proteome</keyword>
<feature type="region of interest" description="Disordered" evidence="1">
    <location>
        <begin position="13"/>
        <end position="36"/>
    </location>
</feature>
<proteinExistence type="predicted"/>
<evidence type="ECO:0000313" key="2">
    <source>
        <dbReference type="EMBL" id="MBM3117861.1"/>
    </source>
</evidence>
<organism evidence="2 3">
    <name type="scientific">Jeongeupia naejangsanensis</name>
    <dbReference type="NCBI Taxonomy" id="613195"/>
    <lineage>
        <taxon>Bacteria</taxon>
        <taxon>Pseudomonadati</taxon>
        <taxon>Pseudomonadota</taxon>
        <taxon>Betaproteobacteria</taxon>
        <taxon>Neisseriales</taxon>
        <taxon>Chitinibacteraceae</taxon>
        <taxon>Jeongeupia</taxon>
    </lineage>
</organism>
<gene>
    <name evidence="2" type="ORF">JMJ54_18660</name>
</gene>
<dbReference type="Proteomes" id="UP000809431">
    <property type="component" value="Unassembled WGS sequence"/>
</dbReference>
<evidence type="ECO:0000256" key="1">
    <source>
        <dbReference type="SAM" id="MobiDB-lite"/>
    </source>
</evidence>
<evidence type="ECO:0000313" key="3">
    <source>
        <dbReference type="Proteomes" id="UP000809431"/>
    </source>
</evidence>
<dbReference type="RefSeq" id="WP_203540039.1">
    <property type="nucleotide sequence ID" value="NZ_JAESND010000016.1"/>
</dbReference>
<name>A0ABS2BS98_9NEIS</name>
<sequence length="187" mass="20649">MTSEQGHFFNWINGLDPISSSPDTGEGVTPVTRADTPGVTTKTLMNQRCDTCDTCDTTKSTESGKGLLRAGQQDTLRAAILTKEDWGLWREITRQVADHYDASDTETADLIRQLAGQDPDFLTLLLDEARRYVLPVTERFDFWQLVCPGHAILRVVTPTHSGFIAVSADRPGARLYHQATATLSPMP</sequence>
<comment type="caution">
    <text evidence="2">The sequence shown here is derived from an EMBL/GenBank/DDBJ whole genome shotgun (WGS) entry which is preliminary data.</text>
</comment>
<dbReference type="EMBL" id="JAESND010000016">
    <property type="protein sequence ID" value="MBM3117861.1"/>
    <property type="molecule type" value="Genomic_DNA"/>
</dbReference>
<protein>
    <submittedName>
        <fullName evidence="2">Uncharacterized protein</fullName>
    </submittedName>
</protein>